<evidence type="ECO:0000313" key="3">
    <source>
        <dbReference type="Proteomes" id="UP000253508"/>
    </source>
</evidence>
<keyword evidence="3" id="KW-1185">Reference proteome</keyword>
<comment type="caution">
    <text evidence="2">The sequence shown here is derived from an EMBL/GenBank/DDBJ whole genome shotgun (WGS) entry which is preliminary data.</text>
</comment>
<reference evidence="2 3" key="1">
    <citation type="submission" date="2018-07" db="EMBL/GenBank/DDBJ databases">
        <title>Microbacterium endoborsara sp. nov., a novel actinobacterium isolated from Borszczowia aralocaspica.</title>
        <authorList>
            <person name="An D."/>
        </authorList>
    </citation>
    <scope>NUCLEOTIDE SEQUENCE [LARGE SCALE GENOMIC DNA]</scope>
    <source>
        <strain evidence="2 3">C1.15228</strain>
    </source>
</reference>
<evidence type="ECO:0000313" key="2">
    <source>
        <dbReference type="EMBL" id="RCK61956.1"/>
    </source>
</evidence>
<sequence>MVQTESEIAREVGRRIQKIRATTGVSARVLAECADMDLTNFQRIERGIGNPTIATLVQIATALEIDVAELVTGLDPNDLPHGREPYGYSQAKTRRRAYRAIY</sequence>
<feature type="domain" description="HTH cro/C1-type" evidence="1">
    <location>
        <begin position="16"/>
        <end position="70"/>
    </location>
</feature>
<dbReference type="CDD" id="cd00093">
    <property type="entry name" value="HTH_XRE"/>
    <property type="match status" value="1"/>
</dbReference>
<dbReference type="GO" id="GO:0003677">
    <property type="term" value="F:DNA binding"/>
    <property type="evidence" value="ECO:0007669"/>
    <property type="project" value="InterPro"/>
</dbReference>
<dbReference type="Gene3D" id="1.10.260.40">
    <property type="entry name" value="lambda repressor-like DNA-binding domains"/>
    <property type="match status" value="1"/>
</dbReference>
<dbReference type="SMART" id="SM00530">
    <property type="entry name" value="HTH_XRE"/>
    <property type="match status" value="1"/>
</dbReference>
<proteinExistence type="predicted"/>
<dbReference type="OrthoDB" id="4990661at2"/>
<dbReference type="PROSITE" id="PS50943">
    <property type="entry name" value="HTH_CROC1"/>
    <property type="match status" value="1"/>
</dbReference>
<dbReference type="SUPFAM" id="SSF47413">
    <property type="entry name" value="lambda repressor-like DNA-binding domains"/>
    <property type="match status" value="1"/>
</dbReference>
<dbReference type="Pfam" id="PF13560">
    <property type="entry name" value="HTH_31"/>
    <property type="match status" value="1"/>
</dbReference>
<protein>
    <submittedName>
        <fullName evidence="2">XRE family transcriptional regulator</fullName>
    </submittedName>
</protein>
<accession>A0A367Y7U4</accession>
<dbReference type="AlphaFoldDB" id="A0A367Y7U4"/>
<name>A0A367Y7U4_9MICO</name>
<dbReference type="InterPro" id="IPR001387">
    <property type="entry name" value="Cro/C1-type_HTH"/>
</dbReference>
<evidence type="ECO:0000259" key="1">
    <source>
        <dbReference type="PROSITE" id="PS50943"/>
    </source>
</evidence>
<organism evidence="2 3">
    <name type="scientific">Microbacterium sorbitolivorans</name>
    <dbReference type="NCBI Taxonomy" id="1867410"/>
    <lineage>
        <taxon>Bacteria</taxon>
        <taxon>Bacillati</taxon>
        <taxon>Actinomycetota</taxon>
        <taxon>Actinomycetes</taxon>
        <taxon>Micrococcales</taxon>
        <taxon>Microbacteriaceae</taxon>
        <taxon>Microbacterium</taxon>
    </lineage>
</organism>
<dbReference type="EMBL" id="QORO01000001">
    <property type="protein sequence ID" value="RCK61956.1"/>
    <property type="molecule type" value="Genomic_DNA"/>
</dbReference>
<dbReference type="Proteomes" id="UP000253508">
    <property type="component" value="Unassembled WGS sequence"/>
</dbReference>
<gene>
    <name evidence="2" type="ORF">DTO57_04920</name>
</gene>
<dbReference type="InterPro" id="IPR010982">
    <property type="entry name" value="Lambda_DNA-bd_dom_sf"/>
</dbReference>
<dbReference type="RefSeq" id="WP_114117057.1">
    <property type="nucleotide sequence ID" value="NZ_BMHU01000004.1"/>
</dbReference>